<organism evidence="3 4">
    <name type="scientific">Gopherus agassizii</name>
    <name type="common">Agassiz's desert tortoise</name>
    <dbReference type="NCBI Taxonomy" id="38772"/>
    <lineage>
        <taxon>Eukaryota</taxon>
        <taxon>Metazoa</taxon>
        <taxon>Chordata</taxon>
        <taxon>Craniata</taxon>
        <taxon>Vertebrata</taxon>
        <taxon>Euteleostomi</taxon>
        <taxon>Archelosauria</taxon>
        <taxon>Testudinata</taxon>
        <taxon>Testudines</taxon>
        <taxon>Cryptodira</taxon>
        <taxon>Durocryptodira</taxon>
        <taxon>Testudinoidea</taxon>
        <taxon>Testudinidae</taxon>
        <taxon>Gopherus</taxon>
    </lineage>
</organism>
<dbReference type="Proteomes" id="UP000291020">
    <property type="component" value="Unassembled WGS sequence"/>
</dbReference>
<accession>A0A452GR98</accession>
<reference evidence="4" key="1">
    <citation type="journal article" date="2017" name="PLoS ONE">
        <title>The Agassiz's desert tortoise genome provides a resource for the conservation of a threatened species.</title>
        <authorList>
            <person name="Tollis M."/>
            <person name="DeNardo D.F."/>
            <person name="Cornelius J.A."/>
            <person name="Dolby G.A."/>
            <person name="Edwards T."/>
            <person name="Henen B.T."/>
            <person name="Karl A.E."/>
            <person name="Murphy R.W."/>
            <person name="Kusumi K."/>
        </authorList>
    </citation>
    <scope>NUCLEOTIDE SEQUENCE [LARGE SCALE GENOMIC DNA]</scope>
</reference>
<keyword evidence="4" id="KW-1185">Reference proteome</keyword>
<proteinExistence type="predicted"/>
<feature type="coiled-coil region" evidence="1">
    <location>
        <begin position="48"/>
        <end position="82"/>
    </location>
</feature>
<dbReference type="Ensembl" id="ENSGAGT00000005226.1">
    <property type="protein sequence ID" value="ENSGAGP00000004457.1"/>
    <property type="gene ID" value="ENSGAGG00000003691.1"/>
</dbReference>
<evidence type="ECO:0000313" key="3">
    <source>
        <dbReference type="Ensembl" id="ENSGAGP00000004457.1"/>
    </source>
</evidence>
<reference evidence="3" key="2">
    <citation type="submission" date="2025-08" db="UniProtKB">
        <authorList>
            <consortium name="Ensembl"/>
        </authorList>
    </citation>
    <scope>IDENTIFICATION</scope>
</reference>
<protein>
    <submittedName>
        <fullName evidence="3">Uncharacterized protein</fullName>
    </submittedName>
</protein>
<keyword evidence="1" id="KW-0175">Coiled coil</keyword>
<reference evidence="3" key="3">
    <citation type="submission" date="2025-09" db="UniProtKB">
        <authorList>
            <consortium name="Ensembl"/>
        </authorList>
    </citation>
    <scope>IDENTIFICATION</scope>
</reference>
<dbReference type="CDD" id="cd21948">
    <property type="entry name" value="TD_EMAP2"/>
    <property type="match status" value="1"/>
</dbReference>
<evidence type="ECO:0000313" key="4">
    <source>
        <dbReference type="Proteomes" id="UP000291020"/>
    </source>
</evidence>
<feature type="region of interest" description="Disordered" evidence="2">
    <location>
        <begin position="83"/>
        <end position="107"/>
    </location>
</feature>
<dbReference type="STRING" id="38772.ENSGAGP00000004457"/>
<evidence type="ECO:0000256" key="2">
    <source>
        <dbReference type="SAM" id="MobiDB-lite"/>
    </source>
</evidence>
<dbReference type="AlphaFoldDB" id="A0A452GR98"/>
<sequence>MWVGIPGRHFCCGEQGPRSQGSSSSVPPLAPPDDNLSGTSGMEVDDRISYLEQRLQLQEDEIQVLKAALADVLRRLSACEENGLGLQRKGPTKGTSPQSSSLQAAQPTPWVLSFQRAPLTSLGSSHLLH</sequence>
<name>A0A452GR98_9SAUR</name>
<feature type="region of interest" description="Disordered" evidence="2">
    <location>
        <begin position="13"/>
        <end position="42"/>
    </location>
</feature>
<evidence type="ECO:0000256" key="1">
    <source>
        <dbReference type="SAM" id="Coils"/>
    </source>
</evidence>
<feature type="compositionally biased region" description="Low complexity" evidence="2">
    <location>
        <begin position="95"/>
        <end position="107"/>
    </location>
</feature>
<feature type="compositionally biased region" description="Polar residues" evidence="2">
    <location>
        <begin position="17"/>
        <end position="26"/>
    </location>
</feature>